<dbReference type="Pfam" id="PF01022">
    <property type="entry name" value="HTH_5"/>
    <property type="match status" value="1"/>
</dbReference>
<keyword evidence="2" id="KW-0238">DNA-binding</keyword>
<feature type="domain" description="HTH arsR-type" evidence="4">
    <location>
        <begin position="15"/>
        <end position="113"/>
    </location>
</feature>
<reference evidence="5" key="1">
    <citation type="journal article" date="2020" name="Appl. Environ. Microbiol.">
        <title>Medium-Chain Fatty Acid Synthesis by 'Candidatus Weimeria bifida' gen. nov., sp. nov., and 'Candidatus Pseudoramibacter fermentans' sp. nov.</title>
        <authorList>
            <person name="Scarborough M.J."/>
            <person name="Myers K.S."/>
            <person name="Donohue T.J."/>
            <person name="Noguera D.R."/>
        </authorList>
    </citation>
    <scope>NUCLEOTIDE SEQUENCE</scope>
    <source>
        <strain evidence="5">EUB1.1</strain>
    </source>
</reference>
<protein>
    <submittedName>
        <fullName evidence="5">Winged helix-turn-helix transcriptional regulator</fullName>
    </submittedName>
</protein>
<gene>
    <name evidence="5" type="ORF">FRC53_00780</name>
</gene>
<evidence type="ECO:0000256" key="1">
    <source>
        <dbReference type="ARBA" id="ARBA00023015"/>
    </source>
</evidence>
<dbReference type="PROSITE" id="PS50987">
    <property type="entry name" value="HTH_ARSR_2"/>
    <property type="match status" value="1"/>
</dbReference>
<sequence>MSQRDTSFQAKLQCLSEDLEKSQKLLTALGDESRQHLILAMMKTGDCSGVRVIDMAEHSSLSRPAISHHFQIMKDAGLLKTRKEGTKIYYYFDPDMKTMNALIRALQLAVEITGSLPDRAEE</sequence>
<dbReference type="PANTHER" id="PTHR33154:SF33">
    <property type="entry name" value="TRANSCRIPTIONAL REPRESSOR SDPR"/>
    <property type="match status" value="1"/>
</dbReference>
<evidence type="ECO:0000256" key="3">
    <source>
        <dbReference type="ARBA" id="ARBA00023163"/>
    </source>
</evidence>
<keyword evidence="3" id="KW-0804">Transcription</keyword>
<dbReference type="InterPro" id="IPR011991">
    <property type="entry name" value="ArsR-like_HTH"/>
</dbReference>
<dbReference type="GO" id="GO:0003700">
    <property type="term" value="F:DNA-binding transcription factor activity"/>
    <property type="evidence" value="ECO:0007669"/>
    <property type="project" value="InterPro"/>
</dbReference>
<organism evidence="5 6">
    <name type="scientific">Candidatus Pseudoramibacter fermentans</name>
    <dbReference type="NCBI Taxonomy" id="2594427"/>
    <lineage>
        <taxon>Bacteria</taxon>
        <taxon>Bacillati</taxon>
        <taxon>Bacillota</taxon>
        <taxon>Clostridia</taxon>
        <taxon>Eubacteriales</taxon>
        <taxon>Eubacteriaceae</taxon>
        <taxon>Pseudoramibacter</taxon>
    </lineage>
</organism>
<dbReference type="InterPro" id="IPR001845">
    <property type="entry name" value="HTH_ArsR_DNA-bd_dom"/>
</dbReference>
<accession>A0A6L5GP63</accession>
<evidence type="ECO:0000259" key="4">
    <source>
        <dbReference type="PROSITE" id="PS50987"/>
    </source>
</evidence>
<keyword evidence="6" id="KW-1185">Reference proteome</keyword>
<dbReference type="SUPFAM" id="SSF46785">
    <property type="entry name" value="Winged helix' DNA-binding domain"/>
    <property type="match status" value="1"/>
</dbReference>
<comment type="caution">
    <text evidence="5">The sequence shown here is derived from an EMBL/GenBank/DDBJ whole genome shotgun (WGS) entry which is preliminary data.</text>
</comment>
<dbReference type="PANTHER" id="PTHR33154">
    <property type="entry name" value="TRANSCRIPTIONAL REGULATOR, ARSR FAMILY"/>
    <property type="match status" value="1"/>
</dbReference>
<name>A0A6L5GP63_9FIRM</name>
<keyword evidence="1" id="KW-0805">Transcription regulation</keyword>
<evidence type="ECO:0000313" key="6">
    <source>
        <dbReference type="Proteomes" id="UP000473648"/>
    </source>
</evidence>
<dbReference type="InterPro" id="IPR036388">
    <property type="entry name" value="WH-like_DNA-bd_sf"/>
</dbReference>
<proteinExistence type="predicted"/>
<dbReference type="GO" id="GO:0003677">
    <property type="term" value="F:DNA binding"/>
    <property type="evidence" value="ECO:0007669"/>
    <property type="project" value="UniProtKB-KW"/>
</dbReference>
<dbReference type="CDD" id="cd00090">
    <property type="entry name" value="HTH_ARSR"/>
    <property type="match status" value="1"/>
</dbReference>
<dbReference type="Proteomes" id="UP000473648">
    <property type="component" value="Unassembled WGS sequence"/>
</dbReference>
<dbReference type="Gene3D" id="1.10.10.10">
    <property type="entry name" value="Winged helix-like DNA-binding domain superfamily/Winged helix DNA-binding domain"/>
    <property type="match status" value="1"/>
</dbReference>
<dbReference type="AlphaFoldDB" id="A0A6L5GP63"/>
<evidence type="ECO:0000313" key="5">
    <source>
        <dbReference type="EMBL" id="MQM71977.1"/>
    </source>
</evidence>
<dbReference type="NCBIfam" id="NF033788">
    <property type="entry name" value="HTH_metalloreg"/>
    <property type="match status" value="1"/>
</dbReference>
<dbReference type="PRINTS" id="PR00778">
    <property type="entry name" value="HTHARSR"/>
</dbReference>
<dbReference type="SMART" id="SM00418">
    <property type="entry name" value="HTH_ARSR"/>
    <property type="match status" value="1"/>
</dbReference>
<dbReference type="EMBL" id="VOGB01000003">
    <property type="protein sequence ID" value="MQM71977.1"/>
    <property type="molecule type" value="Genomic_DNA"/>
</dbReference>
<dbReference type="InterPro" id="IPR036390">
    <property type="entry name" value="WH_DNA-bd_sf"/>
</dbReference>
<dbReference type="InterPro" id="IPR051081">
    <property type="entry name" value="HTH_MetalResp_TranReg"/>
</dbReference>
<evidence type="ECO:0000256" key="2">
    <source>
        <dbReference type="ARBA" id="ARBA00023125"/>
    </source>
</evidence>